<evidence type="ECO:0000313" key="3">
    <source>
        <dbReference type="EMBL" id="QKH79748.1"/>
    </source>
</evidence>
<evidence type="ECO:0000313" key="2">
    <source>
        <dbReference type="EMBL" id="QKH79699.1"/>
    </source>
</evidence>
<dbReference type="EMBL" id="CP054000">
    <property type="protein sequence ID" value="QKH79748.1"/>
    <property type="molecule type" value="Genomic_DNA"/>
</dbReference>
<dbReference type="EMBL" id="CP054000">
    <property type="protein sequence ID" value="QKH79699.1"/>
    <property type="molecule type" value="Genomic_DNA"/>
</dbReference>
<dbReference type="AlphaFoldDB" id="A0A7D4JDE1"/>
<sequence length="138" mass="16052">MTKQDIDLIIQGLVEVVGTNNLKDILEYLDIKLITHSNTTEYVNHNGKQIIYISETIPEQLHDFVLAHEIGHAVLHDHEIIQYSKLTTHKTQTEKEADYFAFKLLGKQIDPIYQYTAQQYAKLLQVNEDIIQYIIQDN</sequence>
<protein>
    <submittedName>
        <fullName evidence="2">ImmA/IrrE family metallo-endopeptidase</fullName>
    </submittedName>
</protein>
<name>A0A7D4JDE1_FINMA</name>
<accession>A0A7D4JDE1</accession>
<evidence type="ECO:0000313" key="4">
    <source>
        <dbReference type="Proteomes" id="UP000502899"/>
    </source>
</evidence>
<gene>
    <name evidence="2" type="ORF">FOC70_04785</name>
    <name evidence="3" type="ORF">FOC70_05045</name>
</gene>
<reference evidence="2 4" key="1">
    <citation type="submission" date="2020-05" db="EMBL/GenBank/DDBJ databases">
        <title>FDA dAtabase for Regulatory Grade micrObial Sequences (FDA-ARGOS): Supporting development and validation of Infectious Disease Dx tests.</title>
        <authorList>
            <person name="Pederson C."/>
            <person name="Tallon L."/>
            <person name="Sadzewicz L."/>
            <person name="Zhao X."/>
            <person name="Vavikolanu K."/>
            <person name="Mehta A."/>
            <person name="Aluvathingal J."/>
            <person name="Nadendla S."/>
            <person name="Myers T."/>
            <person name="Yan Y."/>
            <person name="Sichtig H."/>
        </authorList>
    </citation>
    <scope>NUCLEOTIDE SEQUENCE [LARGE SCALE GENOMIC DNA]</scope>
    <source>
        <strain evidence="2 4">FDAARGOS_764</strain>
    </source>
</reference>
<dbReference type="Pfam" id="PF06114">
    <property type="entry name" value="Peptidase_M78"/>
    <property type="match status" value="1"/>
</dbReference>
<dbReference type="RefSeq" id="WP_002841540.1">
    <property type="nucleotide sequence ID" value="NZ_CP054000.1"/>
</dbReference>
<feature type="domain" description="IrrE N-terminal-like" evidence="1">
    <location>
        <begin position="27"/>
        <end position="105"/>
    </location>
</feature>
<dbReference type="Proteomes" id="UP000502899">
    <property type="component" value="Chromosome"/>
</dbReference>
<dbReference type="Gene3D" id="1.10.10.2910">
    <property type="match status" value="1"/>
</dbReference>
<evidence type="ECO:0000259" key="1">
    <source>
        <dbReference type="Pfam" id="PF06114"/>
    </source>
</evidence>
<proteinExistence type="predicted"/>
<dbReference type="InterPro" id="IPR010359">
    <property type="entry name" value="IrrE_HExxH"/>
</dbReference>
<organism evidence="2 4">
    <name type="scientific">Finegoldia magna</name>
    <name type="common">Peptostreptococcus magnus</name>
    <dbReference type="NCBI Taxonomy" id="1260"/>
    <lineage>
        <taxon>Bacteria</taxon>
        <taxon>Bacillati</taxon>
        <taxon>Bacillota</taxon>
        <taxon>Tissierellia</taxon>
        <taxon>Tissierellales</taxon>
        <taxon>Peptoniphilaceae</taxon>
        <taxon>Finegoldia</taxon>
    </lineage>
</organism>